<dbReference type="Proteomes" id="UP000004105">
    <property type="component" value="Unassembled WGS sequence"/>
</dbReference>
<dbReference type="OrthoDB" id="6116092at2"/>
<keyword evidence="1" id="KW-0732">Signal</keyword>
<sequence length="186" mass="20245">MNTAKTLLAAALLLPCLAFAAGEKLRTPKLPAGFAAAFRDNSNGVDMTEYVPKGQSVEKWQEMITIQVMNGKKRPSAEDAFRFIGQGWLSVCRDGSVQKTEVPPTLNGYPVVAWVAGCQKNPQSGTPEFTFFKAIEGRDALYIAQYAFRHEPNEAEADRASYYLKAVSVCDTRAKAGAANSCADKK</sequence>
<dbReference type="STRING" id="267212.GCA_001063965_00163"/>
<name>F2BEA7_9NEIS</name>
<dbReference type="AlphaFoldDB" id="F2BEA7"/>
<feature type="signal peptide" evidence="1">
    <location>
        <begin position="1"/>
        <end position="20"/>
    </location>
</feature>
<feature type="chain" id="PRO_5003279330" evidence="1">
    <location>
        <begin position="21"/>
        <end position="186"/>
    </location>
</feature>
<dbReference type="RefSeq" id="WP_007343069.1">
    <property type="nucleotide sequence ID" value="NZ_GL878494.1"/>
</dbReference>
<gene>
    <name evidence="2" type="ORF">HMPREF9123_2063</name>
</gene>
<protein>
    <submittedName>
        <fullName evidence="2">Uncharacterized protein</fullName>
    </submittedName>
</protein>
<reference evidence="2 3" key="1">
    <citation type="submission" date="2011-02" db="EMBL/GenBank/DDBJ databases">
        <authorList>
            <person name="Muzny D."/>
            <person name="Qin X."/>
            <person name="Deng J."/>
            <person name="Jiang H."/>
            <person name="Liu Y."/>
            <person name="Qu J."/>
            <person name="Song X.-Z."/>
            <person name="Zhang L."/>
            <person name="Thornton R."/>
            <person name="Coyle M."/>
            <person name="Francisco L."/>
            <person name="Jackson L."/>
            <person name="Javaid M."/>
            <person name="Korchina V."/>
            <person name="Kovar C."/>
            <person name="Mata R."/>
            <person name="Mathew T."/>
            <person name="Ngo R."/>
            <person name="Nguyen L."/>
            <person name="Nguyen N."/>
            <person name="Okwuonu G."/>
            <person name="Ongeri F."/>
            <person name="Pham C."/>
            <person name="Simmons D."/>
            <person name="Wilczek-Boney K."/>
            <person name="Hale W."/>
            <person name="Jakkamsetti A."/>
            <person name="Pham P."/>
            <person name="Ruth R."/>
            <person name="San Lucas F."/>
            <person name="Warren J."/>
            <person name="Zhang J."/>
            <person name="Zhao Z."/>
            <person name="Zhou C."/>
            <person name="Zhu D."/>
            <person name="Lee S."/>
            <person name="Bess C."/>
            <person name="Blankenburg K."/>
            <person name="Forbes L."/>
            <person name="Fu Q."/>
            <person name="Gubbala S."/>
            <person name="Hirani K."/>
            <person name="Jayaseelan J.C."/>
            <person name="Lara F."/>
            <person name="Munidasa M."/>
            <person name="Palculict T."/>
            <person name="Patil S."/>
            <person name="Pu L.-L."/>
            <person name="Saada N."/>
            <person name="Tang L."/>
            <person name="Weissenberger G."/>
            <person name="Zhu Y."/>
            <person name="Hemphill L."/>
            <person name="Shang Y."/>
            <person name="Youmans B."/>
            <person name="Ayvaz T."/>
            <person name="Ross M."/>
            <person name="Santibanez J."/>
            <person name="Aqrawi P."/>
            <person name="Gross S."/>
            <person name="Joshi V."/>
            <person name="Fowler G."/>
            <person name="Nazareth L."/>
            <person name="Reid J."/>
            <person name="Worley K."/>
            <person name="Petrosino J."/>
            <person name="Highlander S."/>
            <person name="Gibbs R."/>
        </authorList>
    </citation>
    <scope>NUCLEOTIDE SEQUENCE [LARGE SCALE GENOMIC DNA]</scope>
    <source>
        <strain evidence="2 3">ATCC BAA-1200</strain>
    </source>
</reference>
<keyword evidence="3" id="KW-1185">Reference proteome</keyword>
<evidence type="ECO:0000313" key="2">
    <source>
        <dbReference type="EMBL" id="EGF10188.1"/>
    </source>
</evidence>
<evidence type="ECO:0000256" key="1">
    <source>
        <dbReference type="SAM" id="SignalP"/>
    </source>
</evidence>
<proteinExistence type="predicted"/>
<dbReference type="EMBL" id="AFAY01000044">
    <property type="protein sequence ID" value="EGF10188.1"/>
    <property type="molecule type" value="Genomic_DNA"/>
</dbReference>
<organism evidence="2 3">
    <name type="scientific">Neisseria bacilliformis ATCC BAA-1200</name>
    <dbReference type="NCBI Taxonomy" id="888742"/>
    <lineage>
        <taxon>Bacteria</taxon>
        <taxon>Pseudomonadati</taxon>
        <taxon>Pseudomonadota</taxon>
        <taxon>Betaproteobacteria</taxon>
        <taxon>Neisseriales</taxon>
        <taxon>Neisseriaceae</taxon>
        <taxon>Neisseria</taxon>
    </lineage>
</organism>
<comment type="caution">
    <text evidence="2">The sequence shown here is derived from an EMBL/GenBank/DDBJ whole genome shotgun (WGS) entry which is preliminary data.</text>
</comment>
<dbReference type="HOGENOM" id="CLU_112881_0_0_4"/>
<evidence type="ECO:0000313" key="3">
    <source>
        <dbReference type="Proteomes" id="UP000004105"/>
    </source>
</evidence>
<accession>F2BEA7</accession>